<evidence type="ECO:0000313" key="2">
    <source>
        <dbReference type="Proteomes" id="UP000515160"/>
    </source>
</evidence>
<dbReference type="AlphaFoldDB" id="A0A6P8XDR7"/>
<organism evidence="2 3">
    <name type="scientific">Drosophila albomicans</name>
    <name type="common">Fruit fly</name>
    <dbReference type="NCBI Taxonomy" id="7291"/>
    <lineage>
        <taxon>Eukaryota</taxon>
        <taxon>Metazoa</taxon>
        <taxon>Ecdysozoa</taxon>
        <taxon>Arthropoda</taxon>
        <taxon>Hexapoda</taxon>
        <taxon>Insecta</taxon>
        <taxon>Pterygota</taxon>
        <taxon>Neoptera</taxon>
        <taxon>Endopterygota</taxon>
        <taxon>Diptera</taxon>
        <taxon>Brachycera</taxon>
        <taxon>Muscomorpha</taxon>
        <taxon>Ephydroidea</taxon>
        <taxon>Drosophilidae</taxon>
        <taxon>Drosophila</taxon>
    </lineage>
</organism>
<accession>A0A6P8XDR7</accession>
<sequence length="113" mass="14106">MSCNWDKRNGRETLSYALFLHRQELQRPKRFRRLMAIANTKLKLTDELIRLQRCQWKWQAPSEQQLDALLRERQYRDILKHNMQQHQLKQQRKRRQCLEAKFGRNNRQQQTRF</sequence>
<protein>
    <submittedName>
        <fullName evidence="3">Uncharacterized protein LOC117572002</fullName>
    </submittedName>
</protein>
<feature type="region of interest" description="Disordered" evidence="1">
    <location>
        <begin position="83"/>
        <end position="113"/>
    </location>
</feature>
<dbReference type="GeneID" id="117572002"/>
<dbReference type="Proteomes" id="UP000515160">
    <property type="component" value="Chromosome 3"/>
</dbReference>
<dbReference type="Pfam" id="PF05306">
    <property type="entry name" value="DUF733"/>
    <property type="match status" value="1"/>
</dbReference>
<dbReference type="InterPro" id="IPR007970">
    <property type="entry name" value="DUF733"/>
</dbReference>
<evidence type="ECO:0000256" key="1">
    <source>
        <dbReference type="SAM" id="MobiDB-lite"/>
    </source>
</evidence>
<proteinExistence type="predicted"/>
<evidence type="ECO:0000313" key="3">
    <source>
        <dbReference type="RefSeq" id="XP_034110408.1"/>
    </source>
</evidence>
<dbReference type="RefSeq" id="XP_034110408.1">
    <property type="nucleotide sequence ID" value="XM_034254517.2"/>
</dbReference>
<gene>
    <name evidence="3" type="primary">LOC117572002</name>
</gene>
<name>A0A6P8XDR7_DROAB</name>
<reference evidence="3" key="1">
    <citation type="submission" date="2025-08" db="UniProtKB">
        <authorList>
            <consortium name="RefSeq"/>
        </authorList>
    </citation>
    <scope>IDENTIFICATION</scope>
    <source>
        <strain evidence="3">15112-1751.03</strain>
        <tissue evidence="3">Whole Adult</tissue>
    </source>
</reference>
<dbReference type="OrthoDB" id="7882409at2759"/>
<keyword evidence="2" id="KW-1185">Reference proteome</keyword>